<protein>
    <submittedName>
        <fullName evidence="12">Uncharacterized protein</fullName>
    </submittedName>
</protein>
<dbReference type="PRINTS" id="PR00926">
    <property type="entry name" value="MITOCARRIER"/>
</dbReference>
<keyword evidence="3 11" id="KW-0813">Transport</keyword>
<keyword evidence="5" id="KW-0677">Repeat</keyword>
<comment type="similarity">
    <text evidence="2 11">Belongs to the mitochondrial carrier (TC 2.A.29) family.</text>
</comment>
<dbReference type="Proteomes" id="UP000001593">
    <property type="component" value="Unassembled WGS sequence"/>
</dbReference>
<dbReference type="SUPFAM" id="SSF103506">
    <property type="entry name" value="Mitochondrial carrier"/>
    <property type="match status" value="1"/>
</dbReference>
<evidence type="ECO:0000256" key="5">
    <source>
        <dbReference type="ARBA" id="ARBA00022737"/>
    </source>
</evidence>
<dbReference type="EMBL" id="DS469611">
    <property type="protein sequence ID" value="EDO39174.1"/>
    <property type="molecule type" value="Genomic_DNA"/>
</dbReference>
<dbReference type="GO" id="GO:0005743">
    <property type="term" value="C:mitochondrial inner membrane"/>
    <property type="evidence" value="ECO:0007669"/>
    <property type="project" value="UniProtKB-SubCell"/>
</dbReference>
<dbReference type="eggNOG" id="KOG0750">
    <property type="taxonomic scope" value="Eukaryota"/>
</dbReference>
<dbReference type="HOGENOM" id="CLU_015166_3_4_1"/>
<evidence type="ECO:0000256" key="7">
    <source>
        <dbReference type="ARBA" id="ARBA00022989"/>
    </source>
</evidence>
<dbReference type="PANTHER" id="PTHR45678:SF5">
    <property type="entry name" value="AT03939P-RELATED"/>
    <property type="match status" value="1"/>
</dbReference>
<keyword evidence="6" id="KW-0999">Mitochondrion inner membrane</keyword>
<dbReference type="GO" id="GO:0015813">
    <property type="term" value="P:L-glutamate transmembrane transport"/>
    <property type="evidence" value="ECO:0000318"/>
    <property type="project" value="GO_Central"/>
</dbReference>
<evidence type="ECO:0000313" key="13">
    <source>
        <dbReference type="Proteomes" id="UP000001593"/>
    </source>
</evidence>
<accession>A7SAS5</accession>
<feature type="repeat" description="Solcar" evidence="10">
    <location>
        <begin position="107"/>
        <end position="195"/>
    </location>
</feature>
<dbReference type="InterPro" id="IPR023395">
    <property type="entry name" value="MCP_dom_sf"/>
</dbReference>
<dbReference type="OMA" id="GPSAFQK"/>
<dbReference type="FunFam" id="1.50.40.10:FF:000147">
    <property type="entry name" value="Solute carrier family 25 (Mitochondrial aspartate/glutamate transporter), member 12/13"/>
    <property type="match status" value="1"/>
</dbReference>
<dbReference type="STRING" id="45351.A7SAS5"/>
<dbReference type="GO" id="GO:0015183">
    <property type="term" value="F:L-aspartate transmembrane transporter activity"/>
    <property type="evidence" value="ECO:0000318"/>
    <property type="project" value="GO_Central"/>
</dbReference>
<evidence type="ECO:0000256" key="9">
    <source>
        <dbReference type="ARBA" id="ARBA00023136"/>
    </source>
</evidence>
<evidence type="ECO:0000256" key="3">
    <source>
        <dbReference type="ARBA" id="ARBA00022448"/>
    </source>
</evidence>
<reference evidence="12 13" key="1">
    <citation type="journal article" date="2007" name="Science">
        <title>Sea anemone genome reveals ancestral eumetazoan gene repertoire and genomic organization.</title>
        <authorList>
            <person name="Putnam N.H."/>
            <person name="Srivastava M."/>
            <person name="Hellsten U."/>
            <person name="Dirks B."/>
            <person name="Chapman J."/>
            <person name="Salamov A."/>
            <person name="Terry A."/>
            <person name="Shapiro H."/>
            <person name="Lindquist E."/>
            <person name="Kapitonov V.V."/>
            <person name="Jurka J."/>
            <person name="Genikhovich G."/>
            <person name="Grigoriev I.V."/>
            <person name="Lucas S.M."/>
            <person name="Steele R.E."/>
            <person name="Finnerty J.R."/>
            <person name="Technau U."/>
            <person name="Martindale M.Q."/>
            <person name="Rokhsar D.S."/>
        </authorList>
    </citation>
    <scope>NUCLEOTIDE SEQUENCE [LARGE SCALE GENOMIC DNA]</scope>
    <source>
        <strain evidence="13">CH2 X CH6</strain>
    </source>
</reference>
<gene>
    <name evidence="12" type="ORF">NEMVEDRAFT_v1g229791</name>
</gene>
<sequence>MLTQLRKKSYEINFSAKLLNGAIAGMVGVTCTFPLDLCKTRLQNQGSGQRIYKNFLDVMWKVVRNEGPRGLYKGMGVNVVLVNPEKAIKLAVNDQLRQKFGGRMHILPLHLEMIAGAAAGCCQVAVTTPMEMLKIQMQMAGRHATTATANSSLIAKDLLLTKGISGIYKGLGATLARDIPFSCIYFPLFAYLNLKSIDMHGGKPPLIYCLGAGCLAGMTASVAVNPLDVIKTRLQLLNRPQGEPNYNGIIDCAKKIYSNEGLAAFYKGAVPRMIVIAPLFGIAQTVYFVGVAERILGVDVDSN</sequence>
<dbReference type="PANTHER" id="PTHR45678">
    <property type="entry name" value="MITOCHONDRIAL 2-OXODICARBOXYLATE CARRIER 1-RELATED"/>
    <property type="match status" value="1"/>
</dbReference>
<dbReference type="AlphaFoldDB" id="A7SAS5"/>
<evidence type="ECO:0000256" key="8">
    <source>
        <dbReference type="ARBA" id="ARBA00023128"/>
    </source>
</evidence>
<evidence type="ECO:0000256" key="6">
    <source>
        <dbReference type="ARBA" id="ARBA00022792"/>
    </source>
</evidence>
<dbReference type="GO" id="GO:0043490">
    <property type="term" value="P:malate-aspartate shuttle"/>
    <property type="evidence" value="ECO:0000318"/>
    <property type="project" value="GO_Central"/>
</dbReference>
<proteinExistence type="inferred from homology"/>
<keyword evidence="7" id="KW-1133">Transmembrane helix</keyword>
<dbReference type="Gene3D" id="1.50.40.10">
    <property type="entry name" value="Mitochondrial carrier domain"/>
    <property type="match status" value="1"/>
</dbReference>
<evidence type="ECO:0000256" key="2">
    <source>
        <dbReference type="ARBA" id="ARBA00006375"/>
    </source>
</evidence>
<dbReference type="GO" id="GO:0005313">
    <property type="term" value="F:L-glutamate transmembrane transporter activity"/>
    <property type="evidence" value="ECO:0000318"/>
    <property type="project" value="GO_Central"/>
</dbReference>
<dbReference type="Pfam" id="PF00153">
    <property type="entry name" value="Mito_carr"/>
    <property type="match status" value="3"/>
</dbReference>
<evidence type="ECO:0000313" key="12">
    <source>
        <dbReference type="EMBL" id="EDO39174.1"/>
    </source>
</evidence>
<dbReference type="InterPro" id="IPR002067">
    <property type="entry name" value="MCP"/>
</dbReference>
<keyword evidence="4 10" id="KW-0812">Transmembrane</keyword>
<dbReference type="GO" id="GO:0015810">
    <property type="term" value="P:aspartate transmembrane transport"/>
    <property type="evidence" value="ECO:0000318"/>
    <property type="project" value="GO_Central"/>
</dbReference>
<name>A7SAS5_NEMVE</name>
<feature type="repeat" description="Solcar" evidence="10">
    <location>
        <begin position="12"/>
        <end position="99"/>
    </location>
</feature>
<keyword evidence="13" id="KW-1185">Reference proteome</keyword>
<evidence type="ECO:0000256" key="10">
    <source>
        <dbReference type="PROSITE-ProRule" id="PRU00282"/>
    </source>
</evidence>
<feature type="repeat" description="Solcar" evidence="10">
    <location>
        <begin position="204"/>
        <end position="293"/>
    </location>
</feature>
<keyword evidence="9 10" id="KW-0472">Membrane</keyword>
<dbReference type="InterPro" id="IPR051028">
    <property type="entry name" value="Mito_Solute_Carrier"/>
</dbReference>
<evidence type="ECO:0000256" key="4">
    <source>
        <dbReference type="ARBA" id="ARBA00022692"/>
    </source>
</evidence>
<dbReference type="PhylomeDB" id="A7SAS5"/>
<organism evidence="12 13">
    <name type="scientific">Nematostella vectensis</name>
    <name type="common">Starlet sea anemone</name>
    <dbReference type="NCBI Taxonomy" id="45351"/>
    <lineage>
        <taxon>Eukaryota</taxon>
        <taxon>Metazoa</taxon>
        <taxon>Cnidaria</taxon>
        <taxon>Anthozoa</taxon>
        <taxon>Hexacorallia</taxon>
        <taxon>Actiniaria</taxon>
        <taxon>Edwardsiidae</taxon>
        <taxon>Nematostella</taxon>
    </lineage>
</organism>
<dbReference type="PROSITE" id="PS50920">
    <property type="entry name" value="SOLCAR"/>
    <property type="match status" value="3"/>
</dbReference>
<comment type="subcellular location">
    <subcellularLocation>
        <location evidence="1">Mitochondrion inner membrane</location>
        <topology evidence="1">Multi-pass membrane protein</topology>
    </subcellularLocation>
</comment>
<evidence type="ECO:0000256" key="1">
    <source>
        <dbReference type="ARBA" id="ARBA00004448"/>
    </source>
</evidence>
<evidence type="ECO:0000256" key="11">
    <source>
        <dbReference type="RuleBase" id="RU000488"/>
    </source>
</evidence>
<dbReference type="InParanoid" id="A7SAS5"/>
<dbReference type="InterPro" id="IPR018108">
    <property type="entry name" value="MCP_transmembrane"/>
</dbReference>
<keyword evidence="8" id="KW-0496">Mitochondrion</keyword>